<keyword evidence="4 6" id="KW-0472">Membrane</keyword>
<name>A0ABR0W8S5_REHGL</name>
<proteinExistence type="predicted"/>
<accession>A0ABR0W8S5</accession>
<feature type="domain" description="Late embryogenesis abundant protein LEA-2 subgroup" evidence="7">
    <location>
        <begin position="120"/>
        <end position="225"/>
    </location>
</feature>
<dbReference type="InterPro" id="IPR044839">
    <property type="entry name" value="NDR1-like"/>
</dbReference>
<evidence type="ECO:0000256" key="5">
    <source>
        <dbReference type="SAM" id="MobiDB-lite"/>
    </source>
</evidence>
<keyword evidence="9" id="KW-1185">Reference proteome</keyword>
<evidence type="ECO:0000256" key="3">
    <source>
        <dbReference type="ARBA" id="ARBA00022989"/>
    </source>
</evidence>
<evidence type="ECO:0000256" key="1">
    <source>
        <dbReference type="ARBA" id="ARBA00004167"/>
    </source>
</evidence>
<reference evidence="8 9" key="1">
    <citation type="journal article" date="2021" name="Comput. Struct. Biotechnol. J.">
        <title>De novo genome assembly of the potent medicinal plant Rehmannia glutinosa using nanopore technology.</title>
        <authorList>
            <person name="Ma L."/>
            <person name="Dong C."/>
            <person name="Song C."/>
            <person name="Wang X."/>
            <person name="Zheng X."/>
            <person name="Niu Y."/>
            <person name="Chen S."/>
            <person name="Feng W."/>
        </authorList>
    </citation>
    <scope>NUCLEOTIDE SEQUENCE [LARGE SCALE GENOMIC DNA]</scope>
    <source>
        <strain evidence="8">DH-2019</strain>
    </source>
</reference>
<feature type="transmembrane region" description="Helical" evidence="6">
    <location>
        <begin position="58"/>
        <end position="84"/>
    </location>
</feature>
<dbReference type="PANTHER" id="PTHR31234">
    <property type="entry name" value="LATE EMBRYOGENESIS ABUNDANT (LEA) HYDROXYPROLINE-RICH GLYCOPROTEIN FAMILY"/>
    <property type="match status" value="1"/>
</dbReference>
<sequence>MATGQLKTPSPPPLQKPPGYRNPNIPIQQPRPPKPVTALPPSFHHHHKKRRGNCCRTFCCCLCFFTGILILLLISAGGFLYLWFQPRVPVIRLKSINFTRFDVGISPDGPVLDTQITTRVEIENPNQKLGIVYDKTRVLLSAINGDVVLGDASLPGFSQEKNNATSLEIGMRVQHEVLDNGSAEELGKGFKNKNLLVNAEIRSGVCLKGGLWGVIGTVKVKVVCEGMRLSQVQGGGTVPKCRIKILDCNIQMALKVGLESLNHTLGSIKHEPLRASVLTRPLRSIS</sequence>
<dbReference type="Pfam" id="PF03168">
    <property type="entry name" value="LEA_2"/>
    <property type="match status" value="1"/>
</dbReference>
<feature type="compositionally biased region" description="Low complexity" evidence="5">
    <location>
        <begin position="17"/>
        <end position="28"/>
    </location>
</feature>
<comment type="subcellular location">
    <subcellularLocation>
        <location evidence="1">Membrane</location>
        <topology evidence="1">Single-pass membrane protein</topology>
    </subcellularLocation>
</comment>
<evidence type="ECO:0000259" key="7">
    <source>
        <dbReference type="Pfam" id="PF03168"/>
    </source>
</evidence>
<protein>
    <recommendedName>
        <fullName evidence="7">Late embryogenesis abundant protein LEA-2 subgroup domain-containing protein</fullName>
    </recommendedName>
</protein>
<evidence type="ECO:0000256" key="6">
    <source>
        <dbReference type="SAM" id="Phobius"/>
    </source>
</evidence>
<keyword evidence="2 6" id="KW-0812">Transmembrane</keyword>
<evidence type="ECO:0000256" key="2">
    <source>
        <dbReference type="ARBA" id="ARBA00022692"/>
    </source>
</evidence>
<comment type="caution">
    <text evidence="8">The sequence shown here is derived from an EMBL/GenBank/DDBJ whole genome shotgun (WGS) entry which is preliminary data.</text>
</comment>
<keyword evidence="3 6" id="KW-1133">Transmembrane helix</keyword>
<feature type="region of interest" description="Disordered" evidence="5">
    <location>
        <begin position="1"/>
        <end position="49"/>
    </location>
</feature>
<dbReference type="PANTHER" id="PTHR31234:SF35">
    <property type="entry name" value="LATE EMBRYOGENESIS ABUNDANT (LEA) HYDROXYPROLINE-RICH GLYCOPROTEIN FAMILY"/>
    <property type="match status" value="1"/>
</dbReference>
<dbReference type="EMBL" id="JABTTQ020000013">
    <property type="protein sequence ID" value="KAK6142724.1"/>
    <property type="molecule type" value="Genomic_DNA"/>
</dbReference>
<evidence type="ECO:0000313" key="9">
    <source>
        <dbReference type="Proteomes" id="UP001318860"/>
    </source>
</evidence>
<evidence type="ECO:0000313" key="8">
    <source>
        <dbReference type="EMBL" id="KAK6142724.1"/>
    </source>
</evidence>
<organism evidence="8 9">
    <name type="scientific">Rehmannia glutinosa</name>
    <name type="common">Chinese foxglove</name>
    <dbReference type="NCBI Taxonomy" id="99300"/>
    <lineage>
        <taxon>Eukaryota</taxon>
        <taxon>Viridiplantae</taxon>
        <taxon>Streptophyta</taxon>
        <taxon>Embryophyta</taxon>
        <taxon>Tracheophyta</taxon>
        <taxon>Spermatophyta</taxon>
        <taxon>Magnoliopsida</taxon>
        <taxon>eudicotyledons</taxon>
        <taxon>Gunneridae</taxon>
        <taxon>Pentapetalae</taxon>
        <taxon>asterids</taxon>
        <taxon>lamiids</taxon>
        <taxon>Lamiales</taxon>
        <taxon>Orobanchaceae</taxon>
        <taxon>Rehmannieae</taxon>
        <taxon>Rehmannia</taxon>
    </lineage>
</organism>
<evidence type="ECO:0000256" key="4">
    <source>
        <dbReference type="ARBA" id="ARBA00023136"/>
    </source>
</evidence>
<gene>
    <name evidence="8" type="ORF">DH2020_023072</name>
</gene>
<dbReference type="InterPro" id="IPR004864">
    <property type="entry name" value="LEA_2"/>
</dbReference>
<dbReference type="Proteomes" id="UP001318860">
    <property type="component" value="Unassembled WGS sequence"/>
</dbReference>